<keyword evidence="2" id="KW-0012">Acyltransferase</keyword>
<name>A0A089M7D5_9BACL</name>
<keyword evidence="1" id="KW-0808">Transferase</keyword>
<dbReference type="PROSITE" id="PS51186">
    <property type="entry name" value="GNAT"/>
    <property type="match status" value="1"/>
</dbReference>
<keyword evidence="5" id="KW-1185">Reference proteome</keyword>
<gene>
    <name evidence="4" type="ORF">PGRAT_12155</name>
</gene>
<dbReference type="Pfam" id="PF00583">
    <property type="entry name" value="Acetyltransf_1"/>
    <property type="match status" value="1"/>
</dbReference>
<dbReference type="AlphaFoldDB" id="A0A089M7D5"/>
<accession>A0A089M7D5</accession>
<dbReference type="InterPro" id="IPR016181">
    <property type="entry name" value="Acyl_CoA_acyltransferase"/>
</dbReference>
<dbReference type="EMBL" id="CP009287">
    <property type="protein sequence ID" value="AIQ68280.1"/>
    <property type="molecule type" value="Genomic_DNA"/>
</dbReference>
<evidence type="ECO:0000256" key="2">
    <source>
        <dbReference type="ARBA" id="ARBA00023315"/>
    </source>
</evidence>
<evidence type="ECO:0000259" key="3">
    <source>
        <dbReference type="PROSITE" id="PS51186"/>
    </source>
</evidence>
<dbReference type="OrthoDB" id="9797826at2"/>
<proteinExistence type="predicted"/>
<dbReference type="SUPFAM" id="SSF55729">
    <property type="entry name" value="Acyl-CoA N-acyltransferases (Nat)"/>
    <property type="match status" value="1"/>
</dbReference>
<dbReference type="STRING" id="189425.PGRAT_12155"/>
<dbReference type="KEGG" id="pgm:PGRAT_12155"/>
<dbReference type="Proteomes" id="UP000029500">
    <property type="component" value="Chromosome"/>
</dbReference>
<dbReference type="eggNOG" id="ENOG5033JXB">
    <property type="taxonomic scope" value="Bacteria"/>
</dbReference>
<dbReference type="CDD" id="cd04301">
    <property type="entry name" value="NAT_SF"/>
    <property type="match status" value="1"/>
</dbReference>
<feature type="domain" description="N-acetyltransferase" evidence="3">
    <location>
        <begin position="151"/>
        <end position="303"/>
    </location>
</feature>
<evidence type="ECO:0000313" key="4">
    <source>
        <dbReference type="EMBL" id="AIQ68280.1"/>
    </source>
</evidence>
<evidence type="ECO:0000313" key="5">
    <source>
        <dbReference type="Proteomes" id="UP000029500"/>
    </source>
</evidence>
<evidence type="ECO:0000256" key="1">
    <source>
        <dbReference type="ARBA" id="ARBA00022679"/>
    </source>
</evidence>
<dbReference type="HOGENOM" id="CLU_927012_0_0_9"/>
<dbReference type="GO" id="GO:0016747">
    <property type="term" value="F:acyltransferase activity, transferring groups other than amino-acyl groups"/>
    <property type="evidence" value="ECO:0007669"/>
    <property type="project" value="InterPro"/>
</dbReference>
<dbReference type="PANTHER" id="PTHR43877">
    <property type="entry name" value="AMINOALKYLPHOSPHONATE N-ACETYLTRANSFERASE-RELATED-RELATED"/>
    <property type="match status" value="1"/>
</dbReference>
<sequence length="303" mass="33777">MEIEALSQDRRDEFLDFCRKHRADIDDSFLYEEDLAEFELSEENPTYVAVNAQGTVIAAASLILNDYNRRGRKGRFRIFQADTADQGIYQELLQAILPHTAGLDKLNLFVPAVNTRETKNMLAAGFAIERYSFLLVRDEETVPDFSLPAGYEIKSFRPGSDEAVWCEVRNAGFAKLKGSETPATPEMVTEMISGKDYIANGLLILYHNGQAVGIVRGADDDYEDSPIMNIGPLAVLPEYQGKGLGRILLRAALRFAKDNAYTRTILCVNAENERANSLYIGEGFKQAESAACFAYDLTAKENE</sequence>
<dbReference type="InterPro" id="IPR000182">
    <property type="entry name" value="GNAT_dom"/>
</dbReference>
<dbReference type="Gene3D" id="3.40.630.30">
    <property type="match status" value="1"/>
</dbReference>
<dbReference type="RefSeq" id="WP_025704436.1">
    <property type="nucleotide sequence ID" value="NZ_CP009287.1"/>
</dbReference>
<protein>
    <recommendedName>
        <fullName evidence="3">N-acetyltransferase domain-containing protein</fullName>
    </recommendedName>
</protein>
<dbReference type="InterPro" id="IPR050832">
    <property type="entry name" value="Bact_Acetyltransf"/>
</dbReference>
<reference evidence="4 5" key="1">
    <citation type="submission" date="2014-08" db="EMBL/GenBank/DDBJ databases">
        <title>Comparative genomics of the Paenibacillus odorifer group.</title>
        <authorList>
            <person name="den Bakker H.C."/>
            <person name="Tsai Y.-C."/>
            <person name="Martin N."/>
            <person name="Korlach J."/>
            <person name="Wiedmann M."/>
        </authorList>
    </citation>
    <scope>NUCLEOTIDE SEQUENCE [LARGE SCALE GENOMIC DNA]</scope>
    <source>
        <strain evidence="4 5">DSM 15220</strain>
    </source>
</reference>
<organism evidence="4 5">
    <name type="scientific">Paenibacillus graminis</name>
    <dbReference type="NCBI Taxonomy" id="189425"/>
    <lineage>
        <taxon>Bacteria</taxon>
        <taxon>Bacillati</taxon>
        <taxon>Bacillota</taxon>
        <taxon>Bacilli</taxon>
        <taxon>Bacillales</taxon>
        <taxon>Paenibacillaceae</taxon>
        <taxon>Paenibacillus</taxon>
    </lineage>
</organism>